<dbReference type="OrthoDB" id="9814001at2"/>
<dbReference type="InterPro" id="IPR005829">
    <property type="entry name" value="Sugar_transporter_CS"/>
</dbReference>
<name>A0A4R5K6K7_9BACL</name>
<evidence type="ECO:0000256" key="6">
    <source>
        <dbReference type="SAM" id="Phobius"/>
    </source>
</evidence>
<keyword evidence="9" id="KW-1185">Reference proteome</keyword>
<dbReference type="InterPro" id="IPR020846">
    <property type="entry name" value="MFS_dom"/>
</dbReference>
<comment type="subcellular location">
    <subcellularLocation>
        <location evidence="1">Cell membrane</location>
        <topology evidence="1">Multi-pass membrane protein</topology>
    </subcellularLocation>
</comment>
<dbReference type="Pfam" id="PF07690">
    <property type="entry name" value="MFS_1"/>
    <property type="match status" value="1"/>
</dbReference>
<dbReference type="PANTHER" id="PTHR23531:SF2">
    <property type="entry name" value="PERMEASE"/>
    <property type="match status" value="1"/>
</dbReference>
<dbReference type="AlphaFoldDB" id="A0A4R5K6K7"/>
<evidence type="ECO:0000256" key="3">
    <source>
        <dbReference type="ARBA" id="ARBA00022692"/>
    </source>
</evidence>
<dbReference type="PROSITE" id="PS50850">
    <property type="entry name" value="MFS"/>
    <property type="match status" value="1"/>
</dbReference>
<evidence type="ECO:0000256" key="4">
    <source>
        <dbReference type="ARBA" id="ARBA00022989"/>
    </source>
</evidence>
<feature type="transmembrane region" description="Helical" evidence="6">
    <location>
        <begin position="258"/>
        <end position="281"/>
    </location>
</feature>
<sequence length="375" mass="40469">MERLWTKSFILMTVGTLFLFNAFYMLYPTLPLFIKQMGGSEAQVGLSMGAFMLTSVLVRPIVGGLLDRYGRRPFIVCGLLLFILAMYLYNWIGGIVVLMGLRIVHGISWAVSTTSISTAVTDMIPSARRGEGMGWFSTSMTLAMAFGPMVGIWVIQDLSYHALFLIAAVLSAVALLLTLGAKVPFRPKAGARRIELFEKSVLPISTSVFFMFIAYGGITTFVPLFAASIKVNSGVFFLAYAATLALSRPLSGKLADRYGETFVIVPALVITIAALICLSFSTGLFGVLVSAVLYGIGFGSAHPAIQSATIRLAHPDRKGVANASLATATDLGIGLGAIMLGWVSQYTSYSFLEKKVLYPHLSQRTNENPALSYCS</sequence>
<evidence type="ECO:0000259" key="7">
    <source>
        <dbReference type="PROSITE" id="PS50850"/>
    </source>
</evidence>
<dbReference type="GO" id="GO:0005886">
    <property type="term" value="C:plasma membrane"/>
    <property type="evidence" value="ECO:0007669"/>
    <property type="project" value="UniProtKB-SubCell"/>
</dbReference>
<feature type="transmembrane region" description="Helical" evidence="6">
    <location>
        <begin position="224"/>
        <end position="246"/>
    </location>
</feature>
<dbReference type="Proteomes" id="UP000295636">
    <property type="component" value="Unassembled WGS sequence"/>
</dbReference>
<proteinExistence type="predicted"/>
<evidence type="ECO:0000313" key="8">
    <source>
        <dbReference type="EMBL" id="TDF89735.1"/>
    </source>
</evidence>
<dbReference type="SUPFAM" id="SSF103473">
    <property type="entry name" value="MFS general substrate transporter"/>
    <property type="match status" value="1"/>
</dbReference>
<accession>A0A4R5K6K7</accession>
<evidence type="ECO:0000313" key="9">
    <source>
        <dbReference type="Proteomes" id="UP000295636"/>
    </source>
</evidence>
<feature type="transmembrane region" description="Helical" evidence="6">
    <location>
        <begin position="74"/>
        <end position="97"/>
    </location>
</feature>
<evidence type="ECO:0000256" key="2">
    <source>
        <dbReference type="ARBA" id="ARBA00022448"/>
    </source>
</evidence>
<dbReference type="EMBL" id="SMRT01000036">
    <property type="protein sequence ID" value="TDF89735.1"/>
    <property type="molecule type" value="Genomic_DNA"/>
</dbReference>
<evidence type="ECO:0000256" key="1">
    <source>
        <dbReference type="ARBA" id="ARBA00004651"/>
    </source>
</evidence>
<comment type="caution">
    <text evidence="8">The sequence shown here is derived from an EMBL/GenBank/DDBJ whole genome shotgun (WGS) entry which is preliminary data.</text>
</comment>
<dbReference type="InterPro" id="IPR036259">
    <property type="entry name" value="MFS_trans_sf"/>
</dbReference>
<feature type="transmembrane region" description="Helical" evidence="6">
    <location>
        <begin position="320"/>
        <end position="343"/>
    </location>
</feature>
<keyword evidence="5 6" id="KW-0472">Membrane</keyword>
<dbReference type="PANTHER" id="PTHR23531">
    <property type="entry name" value="QUINOLENE RESISTANCE PROTEIN NORA"/>
    <property type="match status" value="1"/>
</dbReference>
<feature type="transmembrane region" description="Helical" evidence="6">
    <location>
        <begin position="133"/>
        <end position="155"/>
    </location>
</feature>
<feature type="transmembrane region" description="Helical" evidence="6">
    <location>
        <begin position="42"/>
        <end position="62"/>
    </location>
</feature>
<dbReference type="InterPro" id="IPR011701">
    <property type="entry name" value="MFS"/>
</dbReference>
<dbReference type="RefSeq" id="WP_133236881.1">
    <property type="nucleotide sequence ID" value="NZ_SMRT01000036.1"/>
</dbReference>
<dbReference type="CDD" id="cd17489">
    <property type="entry name" value="MFS_YfcJ_like"/>
    <property type="match status" value="1"/>
</dbReference>
<dbReference type="Gene3D" id="1.20.1250.20">
    <property type="entry name" value="MFS general substrate transporter like domains"/>
    <property type="match status" value="1"/>
</dbReference>
<keyword evidence="3 6" id="KW-0812">Transmembrane</keyword>
<organism evidence="8 9">
    <name type="scientific">Paenibacillus piri</name>
    <dbReference type="NCBI Taxonomy" id="2547395"/>
    <lineage>
        <taxon>Bacteria</taxon>
        <taxon>Bacillati</taxon>
        <taxon>Bacillota</taxon>
        <taxon>Bacilli</taxon>
        <taxon>Bacillales</taxon>
        <taxon>Paenibacillaceae</taxon>
        <taxon>Paenibacillus</taxon>
    </lineage>
</organism>
<feature type="transmembrane region" description="Helical" evidence="6">
    <location>
        <begin position="287"/>
        <end position="308"/>
    </location>
</feature>
<dbReference type="GO" id="GO:0022857">
    <property type="term" value="F:transmembrane transporter activity"/>
    <property type="evidence" value="ECO:0007669"/>
    <property type="project" value="InterPro"/>
</dbReference>
<feature type="domain" description="Major facilitator superfamily (MFS) profile" evidence="7">
    <location>
        <begin position="8"/>
        <end position="375"/>
    </location>
</feature>
<feature type="transmembrane region" description="Helical" evidence="6">
    <location>
        <begin position="9"/>
        <end position="30"/>
    </location>
</feature>
<protein>
    <submittedName>
        <fullName evidence="8">MFS transporter</fullName>
    </submittedName>
</protein>
<reference evidence="8 9" key="1">
    <citation type="submission" date="2019-03" db="EMBL/GenBank/DDBJ databases">
        <title>This is whole genome sequence of Paenibacillus sp MS74 strain.</title>
        <authorList>
            <person name="Trinh H.N."/>
        </authorList>
    </citation>
    <scope>NUCLEOTIDE SEQUENCE [LARGE SCALE GENOMIC DNA]</scope>
    <source>
        <strain evidence="8 9">MS74</strain>
    </source>
</reference>
<dbReference type="PROSITE" id="PS00216">
    <property type="entry name" value="SUGAR_TRANSPORT_1"/>
    <property type="match status" value="1"/>
</dbReference>
<dbReference type="InterPro" id="IPR052714">
    <property type="entry name" value="MFS_Exporter"/>
</dbReference>
<feature type="transmembrane region" description="Helical" evidence="6">
    <location>
        <begin position="161"/>
        <end position="179"/>
    </location>
</feature>
<keyword evidence="2" id="KW-0813">Transport</keyword>
<feature type="transmembrane region" description="Helical" evidence="6">
    <location>
        <begin position="200"/>
        <end position="218"/>
    </location>
</feature>
<keyword evidence="4 6" id="KW-1133">Transmembrane helix</keyword>
<gene>
    <name evidence="8" type="ORF">E1757_34595</name>
</gene>
<evidence type="ECO:0000256" key="5">
    <source>
        <dbReference type="ARBA" id="ARBA00023136"/>
    </source>
</evidence>